<evidence type="ECO:0000256" key="1">
    <source>
        <dbReference type="SAM" id="MobiDB-lite"/>
    </source>
</evidence>
<comment type="caution">
    <text evidence="2">The sequence shown here is derived from an EMBL/GenBank/DDBJ whole genome shotgun (WGS) entry which is preliminary data.</text>
</comment>
<evidence type="ECO:0000313" key="2">
    <source>
        <dbReference type="EMBL" id="KAK9809103.1"/>
    </source>
</evidence>
<feature type="region of interest" description="Disordered" evidence="1">
    <location>
        <begin position="1"/>
        <end position="22"/>
    </location>
</feature>
<dbReference type="Proteomes" id="UP001489004">
    <property type="component" value="Unassembled WGS sequence"/>
</dbReference>
<accession>A0AAW1PGS7</accession>
<dbReference type="AlphaFoldDB" id="A0AAW1PGS7"/>
<organism evidence="2 3">
    <name type="scientific">[Myrmecia] bisecta</name>
    <dbReference type="NCBI Taxonomy" id="41462"/>
    <lineage>
        <taxon>Eukaryota</taxon>
        <taxon>Viridiplantae</taxon>
        <taxon>Chlorophyta</taxon>
        <taxon>core chlorophytes</taxon>
        <taxon>Trebouxiophyceae</taxon>
        <taxon>Trebouxiales</taxon>
        <taxon>Trebouxiaceae</taxon>
        <taxon>Myrmecia</taxon>
    </lineage>
</organism>
<protein>
    <submittedName>
        <fullName evidence="2">Uncharacterized protein</fullName>
    </submittedName>
</protein>
<proteinExistence type="predicted"/>
<sequence length="240" mass="26106">MQHSSPSLSPSQPTAYLESSVTTRGAHTLGQAGVPQDPADHKLDAAEPRQSVLGWAMSKLGHTLCRDCLLIPITKKANKSTGNSGAKVVVGVNAGFAAEMRMHKVERLLRKQNLQSPSWHKALPVYKAYVDDGEGSLENVVDAIAAEAQHRKQAEARWKQVKAAAVQAGVDLDLLDLRVCQDFVQRDVGSLEAVVALLHDVTDERAWRVWQVDQLLAESGLARFSRLKTVSGKVSAQLCQ</sequence>
<dbReference type="EMBL" id="JALJOR010000011">
    <property type="protein sequence ID" value="KAK9809103.1"/>
    <property type="molecule type" value="Genomic_DNA"/>
</dbReference>
<feature type="compositionally biased region" description="Low complexity" evidence="1">
    <location>
        <begin position="1"/>
        <end position="13"/>
    </location>
</feature>
<keyword evidence="3" id="KW-1185">Reference proteome</keyword>
<reference evidence="2 3" key="1">
    <citation type="journal article" date="2024" name="Nat. Commun.">
        <title>Phylogenomics reveals the evolutionary origins of lichenization in chlorophyte algae.</title>
        <authorList>
            <person name="Puginier C."/>
            <person name="Libourel C."/>
            <person name="Otte J."/>
            <person name="Skaloud P."/>
            <person name="Haon M."/>
            <person name="Grisel S."/>
            <person name="Petersen M."/>
            <person name="Berrin J.G."/>
            <person name="Delaux P.M."/>
            <person name="Dal Grande F."/>
            <person name="Keller J."/>
        </authorList>
    </citation>
    <scope>NUCLEOTIDE SEQUENCE [LARGE SCALE GENOMIC DNA]</scope>
    <source>
        <strain evidence="2 3">SAG 2043</strain>
    </source>
</reference>
<name>A0AAW1PGS7_9CHLO</name>
<evidence type="ECO:0000313" key="3">
    <source>
        <dbReference type="Proteomes" id="UP001489004"/>
    </source>
</evidence>
<gene>
    <name evidence="2" type="ORF">WJX72_009396</name>
</gene>